<sequence>MERQYEKKITWTIKNFSTLQSNEFYSDNFVVGDSKWRLLAYPKGNGDGFNKSFSLFLAVADSESLPNGWKRHIKYRLTVVNQMSEKLSKQEELQSWFDQNSLSWGYPAMLPLTKLVDENDGFLVNGEVKVVAEVGVLEVVGKSDVLVETLLVQESIDVNGFQVLPSQVDSVNNLFKNYPDIASKFCLENQLLRATYMNSLLCLTEILSQSPEKLSSVDLANAHCTLSSLTKAGFKLDWLEKKLKELRDTRVQQLEQDLKDLKEKFTLDDEDDFCRLCLRLWI</sequence>
<dbReference type="PANTHER" id="PTHR46236">
    <property type="entry name" value="TRAF-LIKE SUPERFAMILY PROTEIN"/>
    <property type="match status" value="1"/>
</dbReference>
<dbReference type="HOGENOM" id="CLU_026537_0_0_1"/>
<dbReference type="Proteomes" id="UP000008694">
    <property type="component" value="Unassembled WGS sequence"/>
</dbReference>
<dbReference type="SUPFAM" id="SSF49599">
    <property type="entry name" value="TRAF domain-like"/>
    <property type="match status" value="1"/>
</dbReference>
<evidence type="ECO:0000256" key="2">
    <source>
        <dbReference type="SAM" id="Coils"/>
    </source>
</evidence>
<dbReference type="AlphaFoldDB" id="D7KL17"/>
<dbReference type="EMBL" id="GL348713">
    <property type="protein sequence ID" value="EFH67407.1"/>
    <property type="molecule type" value="Genomic_DNA"/>
</dbReference>
<feature type="coiled-coil region" evidence="2">
    <location>
        <begin position="236"/>
        <end position="271"/>
    </location>
</feature>
<evidence type="ECO:0000256" key="1">
    <source>
        <dbReference type="ARBA" id="ARBA00023054"/>
    </source>
</evidence>
<gene>
    <name evidence="4" type="ORF">ARALYDRAFT_336568</name>
</gene>
<protein>
    <recommendedName>
        <fullName evidence="3">MATH domain-containing protein</fullName>
    </recommendedName>
</protein>
<dbReference type="CDD" id="cd00121">
    <property type="entry name" value="MATH"/>
    <property type="match status" value="1"/>
</dbReference>
<feature type="domain" description="MATH" evidence="3">
    <location>
        <begin position="6"/>
        <end position="134"/>
    </location>
</feature>
<organism evidence="5">
    <name type="scientific">Arabidopsis lyrata subsp. lyrata</name>
    <name type="common">Lyre-leaved rock-cress</name>
    <dbReference type="NCBI Taxonomy" id="81972"/>
    <lineage>
        <taxon>Eukaryota</taxon>
        <taxon>Viridiplantae</taxon>
        <taxon>Streptophyta</taxon>
        <taxon>Embryophyta</taxon>
        <taxon>Tracheophyta</taxon>
        <taxon>Spermatophyta</taxon>
        <taxon>Magnoliopsida</taxon>
        <taxon>eudicotyledons</taxon>
        <taxon>Gunneridae</taxon>
        <taxon>Pentapetalae</taxon>
        <taxon>rosids</taxon>
        <taxon>malvids</taxon>
        <taxon>Brassicales</taxon>
        <taxon>Brassicaceae</taxon>
        <taxon>Camelineae</taxon>
        <taxon>Arabidopsis</taxon>
    </lineage>
</organism>
<accession>D7KL17</accession>
<name>D7KL17_ARALL</name>
<keyword evidence="1 2" id="KW-0175">Coiled coil</keyword>
<evidence type="ECO:0000313" key="4">
    <source>
        <dbReference type="EMBL" id="EFH67407.1"/>
    </source>
</evidence>
<reference evidence="5" key="1">
    <citation type="journal article" date="2011" name="Nat. Genet.">
        <title>The Arabidopsis lyrata genome sequence and the basis of rapid genome size change.</title>
        <authorList>
            <person name="Hu T.T."/>
            <person name="Pattyn P."/>
            <person name="Bakker E.G."/>
            <person name="Cao J."/>
            <person name="Cheng J.-F."/>
            <person name="Clark R.M."/>
            <person name="Fahlgren N."/>
            <person name="Fawcett J.A."/>
            <person name="Grimwood J."/>
            <person name="Gundlach H."/>
            <person name="Haberer G."/>
            <person name="Hollister J.D."/>
            <person name="Ossowski S."/>
            <person name="Ottilar R.P."/>
            <person name="Salamov A.A."/>
            <person name="Schneeberger K."/>
            <person name="Spannagl M."/>
            <person name="Wang X."/>
            <person name="Yang L."/>
            <person name="Nasrallah M.E."/>
            <person name="Bergelson J."/>
            <person name="Carrington J.C."/>
            <person name="Gaut B.S."/>
            <person name="Schmutz J."/>
            <person name="Mayer K.F.X."/>
            <person name="Van de Peer Y."/>
            <person name="Grigoriev I.V."/>
            <person name="Nordborg M."/>
            <person name="Weigel D."/>
            <person name="Guo Y.-L."/>
        </authorList>
    </citation>
    <scope>NUCLEOTIDE SEQUENCE [LARGE SCALE GENOMIC DNA]</scope>
    <source>
        <strain evidence="5">cv. MN47</strain>
    </source>
</reference>
<dbReference type="eggNOG" id="KOG1987">
    <property type="taxonomic scope" value="Eukaryota"/>
</dbReference>
<dbReference type="Pfam" id="PF22486">
    <property type="entry name" value="MATH_2"/>
    <property type="match status" value="1"/>
</dbReference>
<proteinExistence type="predicted"/>
<dbReference type="SMART" id="SM00061">
    <property type="entry name" value="MATH"/>
    <property type="match status" value="1"/>
</dbReference>
<evidence type="ECO:0000259" key="3">
    <source>
        <dbReference type="PROSITE" id="PS50144"/>
    </source>
</evidence>
<dbReference type="Gene3D" id="2.60.210.10">
    <property type="entry name" value="Apoptosis, Tumor Necrosis Factor Receptor Associated Protein 2, Chain A"/>
    <property type="match status" value="1"/>
</dbReference>
<dbReference type="InterPro" id="IPR002083">
    <property type="entry name" value="MATH/TRAF_dom"/>
</dbReference>
<dbReference type="PANTHER" id="PTHR46236:SF21">
    <property type="entry name" value="TRAF-LIKE FAMILY PROTEIN-RELATED"/>
    <property type="match status" value="1"/>
</dbReference>
<dbReference type="InterPro" id="IPR050804">
    <property type="entry name" value="MCC"/>
</dbReference>
<dbReference type="PROSITE" id="PS50144">
    <property type="entry name" value="MATH"/>
    <property type="match status" value="1"/>
</dbReference>
<keyword evidence="5" id="KW-1185">Reference proteome</keyword>
<dbReference type="InterPro" id="IPR008974">
    <property type="entry name" value="TRAF-like"/>
</dbReference>
<dbReference type="Gramene" id="fgenesh1_pg.C_scaffold_1003133">
    <property type="protein sequence ID" value="fgenesh1_pg.C_scaffold_1003133"/>
    <property type="gene ID" value="fgenesh1_pg.C_scaffold_1003133"/>
</dbReference>
<evidence type="ECO:0000313" key="5">
    <source>
        <dbReference type="Proteomes" id="UP000008694"/>
    </source>
</evidence>